<dbReference type="RefSeq" id="WP_067306220.1">
    <property type="nucleotide sequence ID" value="NZ_CP016279.1"/>
</dbReference>
<evidence type="ECO:0000313" key="3">
    <source>
        <dbReference type="Proteomes" id="UP000092659"/>
    </source>
</evidence>
<sequence>MRPIPDDLTQALEEWHTTYRRLAAEPRTALRRRLIRLSAQVLFHPYWDGGRRTAARSSLYTAWQERRS</sequence>
<evidence type="ECO:0008006" key="5">
    <source>
        <dbReference type="Google" id="ProtNLM"/>
    </source>
</evidence>
<dbReference type="Proteomes" id="UP001519309">
    <property type="component" value="Unassembled WGS sequence"/>
</dbReference>
<evidence type="ECO:0000313" key="4">
    <source>
        <dbReference type="Proteomes" id="UP001519309"/>
    </source>
</evidence>
<accession>A0A1B1AYB8</accession>
<dbReference type="STRING" id="68214.AVL59_19850"/>
<dbReference type="KEGG" id="sgs:AVL59_19850"/>
<organism evidence="1 3">
    <name type="scientific">Streptomyces griseochromogenes</name>
    <dbReference type="NCBI Taxonomy" id="68214"/>
    <lineage>
        <taxon>Bacteria</taxon>
        <taxon>Bacillati</taxon>
        <taxon>Actinomycetota</taxon>
        <taxon>Actinomycetes</taxon>
        <taxon>Kitasatosporales</taxon>
        <taxon>Streptomycetaceae</taxon>
        <taxon>Streptomyces</taxon>
    </lineage>
</organism>
<keyword evidence="4" id="KW-1185">Reference proteome</keyword>
<evidence type="ECO:0000313" key="1">
    <source>
        <dbReference type="EMBL" id="ANP51559.1"/>
    </source>
</evidence>
<dbReference type="EMBL" id="JAGGLP010000038">
    <property type="protein sequence ID" value="MBP2056044.1"/>
    <property type="molecule type" value="Genomic_DNA"/>
</dbReference>
<dbReference type="AlphaFoldDB" id="A0A1B1AYB8"/>
<protein>
    <recommendedName>
        <fullName evidence="5">Fido domain-containing protein</fullName>
    </recommendedName>
</protein>
<gene>
    <name evidence="1" type="ORF">AVL59_19850</name>
    <name evidence="2" type="ORF">J2Z21_009061</name>
</gene>
<dbReference type="EMBL" id="CP016279">
    <property type="protein sequence ID" value="ANP51559.1"/>
    <property type="molecule type" value="Genomic_DNA"/>
</dbReference>
<dbReference type="OrthoDB" id="4269933at2"/>
<dbReference type="Proteomes" id="UP000092659">
    <property type="component" value="Chromosome"/>
</dbReference>
<reference evidence="1 3" key="1">
    <citation type="submission" date="2016-06" db="EMBL/GenBank/DDBJ databases">
        <title>Complete genome sequence of Streptomyces griseochromogenes ATCC 14511, the Blasticidin S producer.</title>
        <authorList>
            <person name="Wu L."/>
        </authorList>
    </citation>
    <scope>NUCLEOTIDE SEQUENCE [LARGE SCALE GENOMIC DNA]</scope>
    <source>
        <strain evidence="1 3">ATCC 14511</strain>
    </source>
</reference>
<evidence type="ECO:0000313" key="2">
    <source>
        <dbReference type="EMBL" id="MBP2056044.1"/>
    </source>
</evidence>
<reference evidence="2 4" key="2">
    <citation type="submission" date="2021-03" db="EMBL/GenBank/DDBJ databases">
        <title>Genomic Encyclopedia of Type Strains, Phase IV (KMG-IV): sequencing the most valuable type-strain genomes for metagenomic binning, comparative biology and taxonomic classification.</title>
        <authorList>
            <person name="Goeker M."/>
        </authorList>
    </citation>
    <scope>NUCLEOTIDE SEQUENCE [LARGE SCALE GENOMIC DNA]</scope>
    <source>
        <strain evidence="2 4">DSM 40499</strain>
    </source>
</reference>
<proteinExistence type="predicted"/>
<name>A0A1B1AYB8_9ACTN</name>